<feature type="compositionally biased region" description="Pro residues" evidence="1">
    <location>
        <begin position="186"/>
        <end position="202"/>
    </location>
</feature>
<evidence type="ECO:0000313" key="2">
    <source>
        <dbReference type="EMBL" id="KAB5592151.1"/>
    </source>
</evidence>
<feature type="compositionally biased region" description="Basic and acidic residues" evidence="1">
    <location>
        <begin position="564"/>
        <end position="582"/>
    </location>
</feature>
<name>A0A5N5QKZ7_9AGAM</name>
<comment type="caution">
    <text evidence="2">The sequence shown here is derived from an EMBL/GenBank/DDBJ whole genome shotgun (WGS) entry which is preliminary data.</text>
</comment>
<gene>
    <name evidence="2" type="ORF">CTheo_4416</name>
</gene>
<dbReference type="Proteomes" id="UP000383932">
    <property type="component" value="Unassembled WGS sequence"/>
</dbReference>
<proteinExistence type="predicted"/>
<sequence>MLPSVVDLELTLGNMSRGCFRYAVWSFKELPIAMDSAMELPRFNHAAKCLADAAIAFSAAARALTVAAQAFSSAGTELEGLRFCPVGCLHNIPASEEPVSHQQKPTVGPCNSTNKSRVISPIRVPAKESDAEERCSVVEDDYYLSDEDEEYISALLRRQQEEEKPHYKSAINIPTVRPATPSDHPSLPPASPRSIRPSPPAIPASAPATYHPTDTKSPLLPARFQRHILVNFETDVLPIACALTQRYDKVVCYIHCALPSIMIYQKIIKSVTESMVYAVTTPRISDSDRTCRAFDRQHRAILLLPETICSNATVESTDNLCIIHFGWPSSSERYRAQIRSHNAPHSVLVACTDDFDIFPSCQEVLSETLPWPAEDVATFGAQVSTLCPRIQSTLMEIPSSIKEQFYLDWIEVHGPHGLRHVASWTPVALVCRANLYLLDILQYCAEDPALSDFHCPFPRVSEAFVTRNGLRPAVSKGILNLVEGNSGLNHPSSLPADIESPLESLSNTNDQEVHVQVSSEQETQLTLNPVAEKTSSLDTSTQPQEQVFTQSTTPSALDNPPADSQRDTLETKNETKPKEENSSAKPSDSNTAWVEAKATGPEQASPNEYFIVRDEFNIIPATCMFVRDNAYKNTICYVKVVGVIQTLALQIQAMTSKPVFIVASPNSAAIPAVLRAFNSSKGALVFCNSLLPLCPQLRDKPIHQIIHAGWTGKSELYDQQINIVGPVRNCHIMTQAEHSSISEPQRAFGTFRPSPTRSNIVSSTLNPVVYQWQAQLNKAPEKAINGCYMKEWMQYHGSGAYKVKAWSVIQLACKANEFAEKVLQRRGNNRPKVSEGLVKTLKLQPAIDAGVVQPRSHDYTLPIVLVSSIQYTTSAAESLVKLAATLSEATQALSTASKTLSIASSLYSSHPARSAPAGGSNLTNPIDRDVDPGPVLDQTSLTTTTEPNNKGIIKPNQSYHILVDNEADVLLFVCALIRNCQKVACYMSCDLAALRVYKKLFKSIIHTKINVFNGAKLSTLITHQQDFLSNKKSILLISETDVPDIMFRGDDTWAIHVGWPYDIQRYEDQKAAHQARNNVFVAYSEDQALYPSSATILERSEPWSSGGESFNTSVKTLRPLFEEQLAKIPPKRKEKIYRSWIHFHGPCGPRYISAWSASTLVYRANLYILDALKYENSGSKTSRPTVQVPLPEVPAAFVAYNHLESAVEEGVLQVQFNSFDPSSLSREGFPPADTVSLNESTSAGVTGLAYDPHAIPDNTSSPDLNNKSSVNFHDNSPWGSNVVLDETYTATDALTHREDFQPTLGRTYFTIENESDIIPLICFMAQRYNRLFSKITGQLVISPRAMNDENACEQAVHQFSESTTGAMLLLTHPTKKMPVPPALKEISIGTPKCRLIARHERAFFAMANARCNATRLYFFGKVPRRVLNAEEVVHRANHYAATILLHGDRDDECDHSRSIAERPSVSQSIVKKFDLQPAVDAGLLTVG</sequence>
<accession>A0A5N5QKZ7</accession>
<evidence type="ECO:0000256" key="1">
    <source>
        <dbReference type="SAM" id="MobiDB-lite"/>
    </source>
</evidence>
<keyword evidence="3" id="KW-1185">Reference proteome</keyword>
<organism evidence="2 3">
    <name type="scientific">Ceratobasidium theobromae</name>
    <dbReference type="NCBI Taxonomy" id="1582974"/>
    <lineage>
        <taxon>Eukaryota</taxon>
        <taxon>Fungi</taxon>
        <taxon>Dikarya</taxon>
        <taxon>Basidiomycota</taxon>
        <taxon>Agaricomycotina</taxon>
        <taxon>Agaricomycetes</taxon>
        <taxon>Cantharellales</taxon>
        <taxon>Ceratobasidiaceae</taxon>
        <taxon>Ceratobasidium</taxon>
    </lineage>
</organism>
<protein>
    <submittedName>
        <fullName evidence="2">Uncharacterized protein</fullName>
    </submittedName>
</protein>
<reference evidence="2 3" key="1">
    <citation type="journal article" date="2019" name="Fungal Biol. Biotechnol.">
        <title>Draft genome sequence of fastidious pathogen Ceratobasidium theobromae, which causes vascular-streak dieback in Theobroma cacao.</title>
        <authorList>
            <person name="Ali S.S."/>
            <person name="Asman A."/>
            <person name="Shao J."/>
            <person name="Firmansyah A.P."/>
            <person name="Susilo A.W."/>
            <person name="Rosmana A."/>
            <person name="McMahon P."/>
            <person name="Junaid M."/>
            <person name="Guest D."/>
            <person name="Kheng T.Y."/>
            <person name="Meinhardt L.W."/>
            <person name="Bailey B.A."/>
        </authorList>
    </citation>
    <scope>NUCLEOTIDE SEQUENCE [LARGE SCALE GENOMIC DNA]</scope>
    <source>
        <strain evidence="2 3">CT2</strain>
    </source>
</reference>
<evidence type="ECO:0000313" key="3">
    <source>
        <dbReference type="Proteomes" id="UP000383932"/>
    </source>
</evidence>
<feature type="region of interest" description="Disordered" evidence="1">
    <location>
        <begin position="163"/>
        <end position="212"/>
    </location>
</feature>
<dbReference type="OrthoDB" id="3213500at2759"/>
<dbReference type="EMBL" id="SSOP01000075">
    <property type="protein sequence ID" value="KAB5592151.1"/>
    <property type="molecule type" value="Genomic_DNA"/>
</dbReference>
<feature type="region of interest" description="Disordered" evidence="1">
    <location>
        <begin position="509"/>
        <end position="600"/>
    </location>
</feature>
<feature type="compositionally biased region" description="Polar residues" evidence="1">
    <location>
        <begin position="583"/>
        <end position="592"/>
    </location>
</feature>
<feature type="compositionally biased region" description="Polar residues" evidence="1">
    <location>
        <begin position="509"/>
        <end position="556"/>
    </location>
</feature>